<name>A0A419V780_9BACL</name>
<dbReference type="GO" id="GO:0016020">
    <property type="term" value="C:membrane"/>
    <property type="evidence" value="ECO:0007669"/>
    <property type="project" value="UniProtKB-SubCell"/>
</dbReference>
<dbReference type="Pfam" id="PF07681">
    <property type="entry name" value="DoxX"/>
    <property type="match status" value="1"/>
</dbReference>
<proteinExistence type="predicted"/>
<keyword evidence="4 5" id="KW-0472">Membrane</keyword>
<comment type="subcellular location">
    <subcellularLocation>
        <location evidence="1">Membrane</location>
        <topology evidence="1">Multi-pass membrane protein</topology>
    </subcellularLocation>
</comment>
<feature type="transmembrane region" description="Helical" evidence="5">
    <location>
        <begin position="62"/>
        <end position="84"/>
    </location>
</feature>
<sequence length="170" mass="18210">MIHFLKKTKTAAVLFLAARLYLGWTWLTSGLGKITEGFNPGGFLQQAVAEPVMQGGGEAMAYPWYTAFLEYVAVPNAGVMGFLVMWGEVLVGAGLLIGLFTTTFAFFGGMMNMAFLLAGTVSVNPIMLVLAVLLLIGKGNAGRIGLDRFVPQIKKKLGRTPKKHEGPQAA</sequence>
<feature type="transmembrane region" description="Helical" evidence="5">
    <location>
        <begin position="113"/>
        <end position="136"/>
    </location>
</feature>
<protein>
    <submittedName>
        <fullName evidence="6">Thiosulfate dehydrogenase [quinone] large subunit</fullName>
    </submittedName>
</protein>
<dbReference type="Proteomes" id="UP000285120">
    <property type="component" value="Unassembled WGS sequence"/>
</dbReference>
<reference evidence="6 7" key="1">
    <citation type="submission" date="2018-09" db="EMBL/GenBank/DDBJ databases">
        <title>Genomic Encyclopedia of Archaeal and Bacterial Type Strains, Phase II (KMG-II): from individual species to whole genera.</title>
        <authorList>
            <person name="Goeker M."/>
        </authorList>
    </citation>
    <scope>NUCLEOTIDE SEQUENCE [LARGE SCALE GENOMIC DNA]</scope>
    <source>
        <strain evidence="6 7">DSM 17008</strain>
    </source>
</reference>
<evidence type="ECO:0000313" key="6">
    <source>
        <dbReference type="EMBL" id="RKD75944.1"/>
    </source>
</evidence>
<keyword evidence="3 5" id="KW-1133">Transmembrane helix</keyword>
<dbReference type="PANTHER" id="PTHR39157">
    <property type="entry name" value="INTEGRAL MEMBRANE PROTEIN-RELATED"/>
    <property type="match status" value="1"/>
</dbReference>
<comment type="caution">
    <text evidence="6">The sequence shown here is derived from an EMBL/GenBank/DDBJ whole genome shotgun (WGS) entry which is preliminary data.</text>
</comment>
<evidence type="ECO:0000256" key="3">
    <source>
        <dbReference type="ARBA" id="ARBA00022989"/>
    </source>
</evidence>
<keyword evidence="7" id="KW-1185">Reference proteome</keyword>
<dbReference type="OrthoDB" id="26941at2"/>
<dbReference type="EMBL" id="RAPK01000006">
    <property type="protein sequence ID" value="RKD75944.1"/>
    <property type="molecule type" value="Genomic_DNA"/>
</dbReference>
<evidence type="ECO:0000256" key="4">
    <source>
        <dbReference type="ARBA" id="ARBA00023136"/>
    </source>
</evidence>
<feature type="transmembrane region" description="Helical" evidence="5">
    <location>
        <begin position="89"/>
        <end position="107"/>
    </location>
</feature>
<gene>
    <name evidence="6" type="ORF">ATL39_0154</name>
</gene>
<evidence type="ECO:0000313" key="7">
    <source>
        <dbReference type="Proteomes" id="UP000285120"/>
    </source>
</evidence>
<dbReference type="InterPro" id="IPR032808">
    <property type="entry name" value="DoxX"/>
</dbReference>
<organism evidence="6 7">
    <name type="scientific">Sinobaca qinghaiensis</name>
    <dbReference type="NCBI Taxonomy" id="342944"/>
    <lineage>
        <taxon>Bacteria</taxon>
        <taxon>Bacillati</taxon>
        <taxon>Bacillota</taxon>
        <taxon>Bacilli</taxon>
        <taxon>Bacillales</taxon>
        <taxon>Sporolactobacillaceae</taxon>
        <taxon>Sinobaca</taxon>
    </lineage>
</organism>
<evidence type="ECO:0000256" key="1">
    <source>
        <dbReference type="ARBA" id="ARBA00004141"/>
    </source>
</evidence>
<dbReference type="AlphaFoldDB" id="A0A419V780"/>
<keyword evidence="2 5" id="KW-0812">Transmembrane</keyword>
<evidence type="ECO:0000256" key="2">
    <source>
        <dbReference type="ARBA" id="ARBA00022692"/>
    </source>
</evidence>
<dbReference type="RefSeq" id="WP_120191368.1">
    <property type="nucleotide sequence ID" value="NZ_RAPK01000006.1"/>
</dbReference>
<dbReference type="PANTHER" id="PTHR39157:SF1">
    <property type="entry name" value="DOXX FAMILY PROTEIN"/>
    <property type="match status" value="1"/>
</dbReference>
<accession>A0A419V780</accession>
<evidence type="ECO:0000256" key="5">
    <source>
        <dbReference type="SAM" id="Phobius"/>
    </source>
</evidence>